<dbReference type="EMBL" id="ML119648">
    <property type="protein sequence ID" value="RPA86703.1"/>
    <property type="molecule type" value="Genomic_DNA"/>
</dbReference>
<proteinExistence type="predicted"/>
<dbReference type="Proteomes" id="UP000275078">
    <property type="component" value="Unassembled WGS sequence"/>
</dbReference>
<gene>
    <name evidence="1" type="ORF">BJ508DRAFT_410908</name>
</gene>
<dbReference type="AlphaFoldDB" id="A0A3N4IKP0"/>
<accession>A0A3N4IKP0</accession>
<organism evidence="1 2">
    <name type="scientific">Ascobolus immersus RN42</name>
    <dbReference type="NCBI Taxonomy" id="1160509"/>
    <lineage>
        <taxon>Eukaryota</taxon>
        <taxon>Fungi</taxon>
        <taxon>Dikarya</taxon>
        <taxon>Ascomycota</taxon>
        <taxon>Pezizomycotina</taxon>
        <taxon>Pezizomycetes</taxon>
        <taxon>Pezizales</taxon>
        <taxon>Ascobolaceae</taxon>
        <taxon>Ascobolus</taxon>
    </lineage>
</organism>
<keyword evidence="2" id="KW-1185">Reference proteome</keyword>
<dbReference type="PROSITE" id="PS51257">
    <property type="entry name" value="PROKAR_LIPOPROTEIN"/>
    <property type="match status" value="1"/>
</dbReference>
<evidence type="ECO:0000313" key="2">
    <source>
        <dbReference type="Proteomes" id="UP000275078"/>
    </source>
</evidence>
<evidence type="ECO:0000313" key="1">
    <source>
        <dbReference type="EMBL" id="RPA86703.1"/>
    </source>
</evidence>
<reference evidence="1 2" key="1">
    <citation type="journal article" date="2018" name="Nat. Ecol. Evol.">
        <title>Pezizomycetes genomes reveal the molecular basis of ectomycorrhizal truffle lifestyle.</title>
        <authorList>
            <person name="Murat C."/>
            <person name="Payen T."/>
            <person name="Noel B."/>
            <person name="Kuo A."/>
            <person name="Morin E."/>
            <person name="Chen J."/>
            <person name="Kohler A."/>
            <person name="Krizsan K."/>
            <person name="Balestrini R."/>
            <person name="Da Silva C."/>
            <person name="Montanini B."/>
            <person name="Hainaut M."/>
            <person name="Levati E."/>
            <person name="Barry K.W."/>
            <person name="Belfiori B."/>
            <person name="Cichocki N."/>
            <person name="Clum A."/>
            <person name="Dockter R.B."/>
            <person name="Fauchery L."/>
            <person name="Guy J."/>
            <person name="Iotti M."/>
            <person name="Le Tacon F."/>
            <person name="Lindquist E.A."/>
            <person name="Lipzen A."/>
            <person name="Malagnac F."/>
            <person name="Mello A."/>
            <person name="Molinier V."/>
            <person name="Miyauchi S."/>
            <person name="Poulain J."/>
            <person name="Riccioni C."/>
            <person name="Rubini A."/>
            <person name="Sitrit Y."/>
            <person name="Splivallo R."/>
            <person name="Traeger S."/>
            <person name="Wang M."/>
            <person name="Zifcakova L."/>
            <person name="Wipf D."/>
            <person name="Zambonelli A."/>
            <person name="Paolocci F."/>
            <person name="Nowrousian M."/>
            <person name="Ottonello S."/>
            <person name="Baldrian P."/>
            <person name="Spatafora J.W."/>
            <person name="Henrissat B."/>
            <person name="Nagy L.G."/>
            <person name="Aury J.M."/>
            <person name="Wincker P."/>
            <person name="Grigoriev I.V."/>
            <person name="Bonfante P."/>
            <person name="Martin F.M."/>
        </authorList>
    </citation>
    <scope>NUCLEOTIDE SEQUENCE [LARGE SCALE GENOMIC DNA]</scope>
    <source>
        <strain evidence="1 2">RN42</strain>
    </source>
</reference>
<name>A0A3N4IKP0_ASCIM</name>
<protein>
    <submittedName>
        <fullName evidence="1">Uncharacterized protein</fullName>
    </submittedName>
</protein>
<sequence>MEQARFSSTFHSSRRPIPAQYYEPQQNSYSTAGCDLYDALCRSVSGKSDSCPDGVQISMSTGFTGGL</sequence>